<evidence type="ECO:0000256" key="3">
    <source>
        <dbReference type="SAM" id="MobiDB-lite"/>
    </source>
</evidence>
<evidence type="ECO:0000313" key="6">
    <source>
        <dbReference type="Proteomes" id="UP000182334"/>
    </source>
</evidence>
<dbReference type="OrthoDB" id="783096at2759"/>
<dbReference type="PANTHER" id="PTHR22741">
    <property type="entry name" value="P140CAP/SNIP-RELATED"/>
    <property type="match status" value="1"/>
</dbReference>
<dbReference type="Proteomes" id="UP000182334">
    <property type="component" value="Chromosome II"/>
</dbReference>
<dbReference type="InterPro" id="IPR051825">
    <property type="entry name" value="SRCIN1"/>
</dbReference>
<dbReference type="InterPro" id="IPR005613">
    <property type="entry name" value="AIP3_C"/>
</dbReference>
<evidence type="ECO:0000313" key="5">
    <source>
        <dbReference type="EMBL" id="SGZ49753.1"/>
    </source>
</evidence>
<evidence type="ECO:0000259" key="4">
    <source>
        <dbReference type="SMART" id="SM00806"/>
    </source>
</evidence>
<feature type="region of interest" description="Disordered" evidence="3">
    <location>
        <begin position="1"/>
        <end position="23"/>
    </location>
</feature>
<sequence>MADQAESSSRATKETSSRRASMNTIESSVTRLLVSTKHLLESLTQWARQKADDKFVSDAYVKLGNDFRAASRAFTNAGVDISDLGDVPKALRIVLESALSEAPTQENLDRFLPNIRNIIVNLLLNLKIKQQRAREIAEDNVISKKDSGPPSKPSSGFSSTHHSRLSPASTMSSRRSRAYPDIHVRHDSDNPEQSEATTLHSDQTNSSDALAKLQKGNFILRRASKRFSAYQFAKLANLNNNLLPRITSDSHKSPDSSFDERLKFTAGDDVPTTKMSSSNSEYLSIFMRINEVTRKVAVLVPMTLASLRLQFVEKFGYSPGIEAFPDIYVYDSMSSVWFELEDNRIDEDVKEGTLLSLRGTIEEKSNFRTMEVKLEALENRMEEFSSKMITEVKEMVKEMVNSLSVNSGVTQLQPIDSGVKSHQLNSKLFTELMREVKEVQKILNMRKKTFQVSLNELEAEIEALKSAGLEEGSKSSNRSYMQQSYSKLSEDSDNLLTKVDDLQDIMEALRKDVAQRGVRLGPKQLKNTRKEITEAMNLLDALTNYISDGKPTWKKIWEAELDKVCEEQQFFNLQDDLTSDLEEDIKKIQETFDLIEKCSLEQSKQVSSRKATFAGLANLHEPGESLHDLRDAVLSEVAALIPNHENRLEAIAKAEKLRQKEREHINVSQFQEELGDFVEDNKFKTSGGIEELERRRQEKDSENLKLSMGII</sequence>
<feature type="coiled-coil region" evidence="2">
    <location>
        <begin position="492"/>
        <end position="545"/>
    </location>
</feature>
<dbReference type="GO" id="GO:0005737">
    <property type="term" value="C:cytoplasm"/>
    <property type="evidence" value="ECO:0007669"/>
    <property type="project" value="TreeGrafter"/>
</dbReference>
<accession>A0A1L0BEA7</accession>
<dbReference type="InterPro" id="IPR022782">
    <property type="entry name" value="AIP3-like_C"/>
</dbReference>
<protein>
    <submittedName>
        <fullName evidence="5">CIC11C00000004703</fullName>
    </submittedName>
</protein>
<gene>
    <name evidence="5" type="ORF">SAMEA4029010_CIC11G00000004703</name>
</gene>
<dbReference type="EMBL" id="LT635757">
    <property type="protein sequence ID" value="SGZ49753.1"/>
    <property type="molecule type" value="Genomic_DNA"/>
</dbReference>
<dbReference type="AlphaFoldDB" id="A0A1L0BEA7"/>
<keyword evidence="1 2" id="KW-0175">Coiled coil</keyword>
<keyword evidence="6" id="KW-1185">Reference proteome</keyword>
<proteinExistence type="predicted"/>
<feature type="coiled-coil region" evidence="2">
    <location>
        <begin position="367"/>
        <end position="394"/>
    </location>
</feature>
<feature type="domain" description="Actin interacting protein 3 C-terminal" evidence="4">
    <location>
        <begin position="286"/>
        <end position="701"/>
    </location>
</feature>
<feature type="compositionally biased region" description="Polar residues" evidence="3">
    <location>
        <begin position="191"/>
        <end position="207"/>
    </location>
</feature>
<dbReference type="GO" id="GO:0030010">
    <property type="term" value="P:establishment of cell polarity"/>
    <property type="evidence" value="ECO:0007669"/>
    <property type="project" value="TreeGrafter"/>
</dbReference>
<dbReference type="SMART" id="SM00806">
    <property type="entry name" value="AIP3"/>
    <property type="match status" value="1"/>
</dbReference>
<feature type="compositionally biased region" description="Basic and acidic residues" evidence="3">
    <location>
        <begin position="178"/>
        <end position="189"/>
    </location>
</feature>
<dbReference type="Pfam" id="PF23153">
    <property type="entry name" value="Aip3p_Bud6_N"/>
    <property type="match status" value="1"/>
</dbReference>
<feature type="region of interest" description="Disordered" evidence="3">
    <location>
        <begin position="139"/>
        <end position="207"/>
    </location>
</feature>
<evidence type="ECO:0000256" key="1">
    <source>
        <dbReference type="ARBA" id="ARBA00023054"/>
    </source>
</evidence>
<feature type="compositionally biased region" description="Polar residues" evidence="3">
    <location>
        <begin position="1"/>
        <end position="10"/>
    </location>
</feature>
<evidence type="ECO:0000256" key="2">
    <source>
        <dbReference type="SAM" id="Coils"/>
    </source>
</evidence>
<reference evidence="5 6" key="1">
    <citation type="submission" date="2016-10" db="EMBL/GenBank/DDBJ databases">
        <authorList>
            <person name="de Groot N.N."/>
        </authorList>
    </citation>
    <scope>NUCLEOTIDE SEQUENCE [LARGE SCALE GENOMIC DNA]</scope>
    <source>
        <strain evidence="5 6">CBS 141442</strain>
    </source>
</reference>
<dbReference type="GO" id="GO:0051286">
    <property type="term" value="C:cell tip"/>
    <property type="evidence" value="ECO:0007669"/>
    <property type="project" value="TreeGrafter"/>
</dbReference>
<feature type="region of interest" description="Disordered" evidence="3">
    <location>
        <begin position="691"/>
        <end position="711"/>
    </location>
</feature>
<name>A0A1L0BEA7_9ASCO</name>
<dbReference type="STRING" id="45354.A0A1L0BEA7"/>
<organism evidence="5 6">
    <name type="scientific">Sungouiella intermedia</name>
    <dbReference type="NCBI Taxonomy" id="45354"/>
    <lineage>
        <taxon>Eukaryota</taxon>
        <taxon>Fungi</taxon>
        <taxon>Dikarya</taxon>
        <taxon>Ascomycota</taxon>
        <taxon>Saccharomycotina</taxon>
        <taxon>Pichiomycetes</taxon>
        <taxon>Metschnikowiaceae</taxon>
        <taxon>Sungouiella</taxon>
    </lineage>
</organism>
<dbReference type="Pfam" id="PF03915">
    <property type="entry name" value="AIP3"/>
    <property type="match status" value="1"/>
</dbReference>
<dbReference type="PANTHER" id="PTHR22741:SF10">
    <property type="entry name" value="COILED-COIL DOMAIN-CONTAINING PROTEIN CG32809"/>
    <property type="match status" value="1"/>
</dbReference>
<dbReference type="InterPro" id="IPR056279">
    <property type="entry name" value="Aip3p_Bud6_N"/>
</dbReference>
<dbReference type="Gene3D" id="1.20.58.1540">
    <property type="entry name" value="Actin interacting protein 3, C-terminal domain"/>
    <property type="match status" value="1"/>
</dbReference>
<feature type="compositionally biased region" description="Basic and acidic residues" evidence="3">
    <location>
        <begin position="691"/>
        <end position="703"/>
    </location>
</feature>
<dbReference type="GO" id="GO:0005519">
    <property type="term" value="F:cytoskeletal regulatory protein binding"/>
    <property type="evidence" value="ECO:0007669"/>
    <property type="project" value="InterPro"/>
</dbReference>